<dbReference type="PANTHER" id="PTHR10963">
    <property type="entry name" value="GLYCOSYL HYDROLASE-RELATED"/>
    <property type="match status" value="1"/>
</dbReference>
<gene>
    <name evidence="3" type="ORF">HHI36_019762</name>
</gene>
<dbReference type="AlphaFoldDB" id="A0ABD2N8D4"/>
<dbReference type="PROSITE" id="PS51762">
    <property type="entry name" value="GH16_2"/>
    <property type="match status" value="1"/>
</dbReference>
<comment type="caution">
    <text evidence="3">The sequence shown here is derived from an EMBL/GenBank/DDBJ whole genome shotgun (WGS) entry which is preliminary data.</text>
</comment>
<evidence type="ECO:0000256" key="1">
    <source>
        <dbReference type="ARBA" id="ARBA00006865"/>
    </source>
</evidence>
<reference evidence="3 4" key="1">
    <citation type="journal article" date="2021" name="BMC Biol.">
        <title>Horizontally acquired antibacterial genes associated with adaptive radiation of ladybird beetles.</title>
        <authorList>
            <person name="Li H.S."/>
            <person name="Tang X.F."/>
            <person name="Huang Y.H."/>
            <person name="Xu Z.Y."/>
            <person name="Chen M.L."/>
            <person name="Du X.Y."/>
            <person name="Qiu B.Y."/>
            <person name="Chen P.T."/>
            <person name="Zhang W."/>
            <person name="Slipinski A."/>
            <person name="Escalona H.E."/>
            <person name="Waterhouse R.M."/>
            <person name="Zwick A."/>
            <person name="Pang H."/>
        </authorList>
    </citation>
    <scope>NUCLEOTIDE SEQUENCE [LARGE SCALE GENOMIC DNA]</scope>
    <source>
        <strain evidence="3">SYSU2018</strain>
    </source>
</reference>
<protein>
    <recommendedName>
        <fullName evidence="2">GH16 domain-containing protein</fullName>
    </recommendedName>
</protein>
<feature type="domain" description="GH16" evidence="2">
    <location>
        <begin position="1"/>
        <end position="218"/>
    </location>
</feature>
<dbReference type="InterPro" id="IPR050546">
    <property type="entry name" value="Glycosyl_Hydrlase_16"/>
</dbReference>
<dbReference type="Gene3D" id="2.60.120.200">
    <property type="match status" value="1"/>
</dbReference>
<dbReference type="InterPro" id="IPR000757">
    <property type="entry name" value="Beta-glucanase-like"/>
</dbReference>
<evidence type="ECO:0000259" key="2">
    <source>
        <dbReference type="PROSITE" id="PS51762"/>
    </source>
</evidence>
<keyword evidence="4" id="KW-1185">Reference proteome</keyword>
<evidence type="ECO:0000313" key="3">
    <source>
        <dbReference type="EMBL" id="KAL3274988.1"/>
    </source>
</evidence>
<dbReference type="Pfam" id="PF00722">
    <property type="entry name" value="Glyco_hydro_16"/>
    <property type="match status" value="1"/>
</dbReference>
<comment type="similarity">
    <text evidence="1">Belongs to the glycosyl hydrolase 16 family.</text>
</comment>
<sequence>MSLTVSRKLHFTKIVSAFWLLPRMNQYGGWPASGEIDIMESRGNLNLIDSTGRNIGTKMSSGTLHWGTSTNTNKYQLTHFEQLNLEGLNENWHIYQMEWTQESIIFKIDNQTIGTVTPSQGGFWELGNFENSGIVNPWKSGSLMAPFDQEFYIVINLAVGGTSFFPDNANNPGGKPWSNKSPRASGDFWEGKTQWLPTWKMETNDQSLQVDYVRVWAL</sequence>
<evidence type="ECO:0000313" key="4">
    <source>
        <dbReference type="Proteomes" id="UP001516400"/>
    </source>
</evidence>
<accession>A0ABD2N8D4</accession>
<proteinExistence type="inferred from homology"/>
<name>A0ABD2N8D4_9CUCU</name>
<dbReference type="InterPro" id="IPR013320">
    <property type="entry name" value="ConA-like_dom_sf"/>
</dbReference>
<dbReference type="Proteomes" id="UP001516400">
    <property type="component" value="Unassembled WGS sequence"/>
</dbReference>
<organism evidence="3 4">
    <name type="scientific">Cryptolaemus montrouzieri</name>
    <dbReference type="NCBI Taxonomy" id="559131"/>
    <lineage>
        <taxon>Eukaryota</taxon>
        <taxon>Metazoa</taxon>
        <taxon>Ecdysozoa</taxon>
        <taxon>Arthropoda</taxon>
        <taxon>Hexapoda</taxon>
        <taxon>Insecta</taxon>
        <taxon>Pterygota</taxon>
        <taxon>Neoptera</taxon>
        <taxon>Endopterygota</taxon>
        <taxon>Coleoptera</taxon>
        <taxon>Polyphaga</taxon>
        <taxon>Cucujiformia</taxon>
        <taxon>Coccinelloidea</taxon>
        <taxon>Coccinellidae</taxon>
        <taxon>Scymninae</taxon>
        <taxon>Scymnini</taxon>
        <taxon>Cryptolaemus</taxon>
    </lineage>
</organism>
<dbReference type="EMBL" id="JABFTP020000083">
    <property type="protein sequence ID" value="KAL3274988.1"/>
    <property type="molecule type" value="Genomic_DNA"/>
</dbReference>
<dbReference type="PANTHER" id="PTHR10963:SF55">
    <property type="entry name" value="GLYCOSIDE HYDROLASE FAMILY 16 PROTEIN"/>
    <property type="match status" value="1"/>
</dbReference>
<dbReference type="SUPFAM" id="SSF49899">
    <property type="entry name" value="Concanavalin A-like lectins/glucanases"/>
    <property type="match status" value="1"/>
</dbReference>